<organism evidence="1 2">
    <name type="scientific">Streptomyces tateyamensis</name>
    <dbReference type="NCBI Taxonomy" id="565073"/>
    <lineage>
        <taxon>Bacteria</taxon>
        <taxon>Bacillati</taxon>
        <taxon>Actinomycetota</taxon>
        <taxon>Actinomycetes</taxon>
        <taxon>Kitasatosporales</taxon>
        <taxon>Streptomycetaceae</taxon>
        <taxon>Streptomyces</taxon>
    </lineage>
</organism>
<sequence>MRLPVLLRAGEELAVFRVADEEAAFFAVPVLLRGEAAFFSGALLALFFAAAGARGVRDAVPDADFFAEADAVFFAVPDAGFFAEADAVFFAGPPLDVRLEVVRRVPLAAEDPGLFAGLRFEALVRDGRRAGGFSSSWSSSSSWS</sequence>
<protein>
    <submittedName>
        <fullName evidence="1">Uncharacterized protein</fullName>
    </submittedName>
</protein>
<evidence type="ECO:0000313" key="1">
    <source>
        <dbReference type="EMBL" id="PYC87595.1"/>
    </source>
</evidence>
<keyword evidence="2" id="KW-1185">Reference proteome</keyword>
<reference evidence="1 2" key="1">
    <citation type="submission" date="2018-03" db="EMBL/GenBank/DDBJ databases">
        <title>Bioinformatic expansion and discovery of thiopeptide antibiotics.</title>
        <authorList>
            <person name="Schwalen C.J."/>
            <person name="Hudson G.A."/>
            <person name="Mitchell D.A."/>
        </authorList>
    </citation>
    <scope>NUCLEOTIDE SEQUENCE [LARGE SCALE GENOMIC DNA]</scope>
    <source>
        <strain evidence="1 2">ATCC 21389</strain>
    </source>
</reference>
<dbReference type="AlphaFoldDB" id="A0A2V4PRI3"/>
<gene>
    <name evidence="1" type="ORF">C7C46_03465</name>
</gene>
<name>A0A2V4PRI3_9ACTN</name>
<accession>A0A2V4PRI3</accession>
<dbReference type="EMBL" id="PYBW01000012">
    <property type="protein sequence ID" value="PYC87595.1"/>
    <property type="molecule type" value="Genomic_DNA"/>
</dbReference>
<feature type="non-terminal residue" evidence="1">
    <location>
        <position position="144"/>
    </location>
</feature>
<proteinExistence type="predicted"/>
<evidence type="ECO:0000313" key="2">
    <source>
        <dbReference type="Proteomes" id="UP000248039"/>
    </source>
</evidence>
<dbReference type="Proteomes" id="UP000248039">
    <property type="component" value="Unassembled WGS sequence"/>
</dbReference>
<comment type="caution">
    <text evidence="1">The sequence shown here is derived from an EMBL/GenBank/DDBJ whole genome shotgun (WGS) entry which is preliminary data.</text>
</comment>